<evidence type="ECO:0000313" key="2">
    <source>
        <dbReference type="EMBL" id="ARQ00940.1"/>
    </source>
</evidence>
<proteinExistence type="predicted"/>
<dbReference type="Pfam" id="PF09450">
    <property type="entry name" value="DUF2019"/>
    <property type="match status" value="1"/>
</dbReference>
<keyword evidence="3" id="KW-1185">Reference proteome</keyword>
<dbReference type="InterPro" id="IPR016024">
    <property type="entry name" value="ARM-type_fold"/>
</dbReference>
<evidence type="ECO:0000259" key="1">
    <source>
        <dbReference type="Pfam" id="PF09450"/>
    </source>
</evidence>
<dbReference type="InterPro" id="IPR018568">
    <property type="entry name" value="DUF2019"/>
</dbReference>
<dbReference type="SUPFAM" id="SSF48371">
    <property type="entry name" value="ARM repeat"/>
    <property type="match status" value="1"/>
</dbReference>
<dbReference type="Proteomes" id="UP000194137">
    <property type="component" value="Chromosome"/>
</dbReference>
<dbReference type="OrthoDB" id="7963325at2"/>
<sequence length="123" mass="13757">MKRVKLRNLSVEQLVQLFADLSVQQDMAMMAMLQGDINKLYWKIEAVEDELKARPGDQRSALLPLYNHKNMQVRLKAAHATLALQPQTARAQLEAIAASGWQPQAGDAGMSLLSLDRGIYKPK</sequence>
<dbReference type="EMBL" id="CP021112">
    <property type="protein sequence ID" value="ARQ00940.1"/>
    <property type="molecule type" value="Genomic_DNA"/>
</dbReference>
<organism evidence="2 3">
    <name type="scientific">Pseudorhodoplanes sinuspersici</name>
    <dbReference type="NCBI Taxonomy" id="1235591"/>
    <lineage>
        <taxon>Bacteria</taxon>
        <taxon>Pseudomonadati</taxon>
        <taxon>Pseudomonadota</taxon>
        <taxon>Alphaproteobacteria</taxon>
        <taxon>Hyphomicrobiales</taxon>
        <taxon>Pseudorhodoplanes</taxon>
    </lineage>
</organism>
<dbReference type="InterPro" id="IPR042236">
    <property type="entry name" value="PI3K_accessory_sf"/>
</dbReference>
<accession>A0A1W6ZUD4</accession>
<dbReference type="STRING" id="1235591.CAK95_18980"/>
<protein>
    <recommendedName>
        <fullName evidence="1">DUF2019 domain-containing protein</fullName>
    </recommendedName>
</protein>
<dbReference type="RefSeq" id="WP_086089335.1">
    <property type="nucleotide sequence ID" value="NZ_CP021112.1"/>
</dbReference>
<dbReference type="KEGG" id="psin:CAK95_18980"/>
<gene>
    <name evidence="2" type="ORF">CAK95_18980</name>
</gene>
<reference evidence="2 3" key="1">
    <citation type="submission" date="2017-05" db="EMBL/GenBank/DDBJ databases">
        <title>Full genome sequence of Pseudorhodoplanes sinuspersici.</title>
        <authorList>
            <person name="Dastgheib S.M.M."/>
            <person name="Shavandi M."/>
            <person name="Tirandaz H."/>
        </authorList>
    </citation>
    <scope>NUCLEOTIDE SEQUENCE [LARGE SCALE GENOMIC DNA]</scope>
    <source>
        <strain evidence="2 3">RIPI110</strain>
    </source>
</reference>
<name>A0A1W6ZUD4_9HYPH</name>
<dbReference type="AlphaFoldDB" id="A0A1W6ZUD4"/>
<dbReference type="Gene3D" id="1.25.40.70">
    <property type="entry name" value="Phosphatidylinositol 3-kinase, accessory domain (PIK)"/>
    <property type="match status" value="1"/>
</dbReference>
<feature type="domain" description="DUF2019" evidence="1">
    <location>
        <begin position="12"/>
        <end position="116"/>
    </location>
</feature>
<evidence type="ECO:0000313" key="3">
    <source>
        <dbReference type="Proteomes" id="UP000194137"/>
    </source>
</evidence>